<accession>X0UIF3</accession>
<name>X0UIF3_9ZZZZ</name>
<sequence>MRVTKRLRAYFAENEKAFPRKSAASRGRMGKVNKCVLDYFAKTDKKEVSEDGLKDALIKKEFDDEKAAAYAKIHYKVAYALSNGLTAMKALNIFAQDELNASVEE</sequence>
<gene>
    <name evidence="1" type="ORF">S01H1_22092</name>
</gene>
<dbReference type="EMBL" id="BARS01012386">
    <property type="protein sequence ID" value="GAF99066.1"/>
    <property type="molecule type" value="Genomic_DNA"/>
</dbReference>
<evidence type="ECO:0000313" key="1">
    <source>
        <dbReference type="EMBL" id="GAF99066.1"/>
    </source>
</evidence>
<organism evidence="1">
    <name type="scientific">marine sediment metagenome</name>
    <dbReference type="NCBI Taxonomy" id="412755"/>
    <lineage>
        <taxon>unclassified sequences</taxon>
        <taxon>metagenomes</taxon>
        <taxon>ecological metagenomes</taxon>
    </lineage>
</organism>
<protein>
    <submittedName>
        <fullName evidence="1">Uncharacterized protein</fullName>
    </submittedName>
</protein>
<reference evidence="1" key="1">
    <citation type="journal article" date="2014" name="Front. Microbiol.">
        <title>High frequency of phylogenetically diverse reductive dehalogenase-homologous genes in deep subseafloor sedimentary metagenomes.</title>
        <authorList>
            <person name="Kawai M."/>
            <person name="Futagami T."/>
            <person name="Toyoda A."/>
            <person name="Takaki Y."/>
            <person name="Nishi S."/>
            <person name="Hori S."/>
            <person name="Arai W."/>
            <person name="Tsubouchi T."/>
            <person name="Morono Y."/>
            <person name="Uchiyama I."/>
            <person name="Ito T."/>
            <person name="Fujiyama A."/>
            <person name="Inagaki F."/>
            <person name="Takami H."/>
        </authorList>
    </citation>
    <scope>NUCLEOTIDE SEQUENCE</scope>
    <source>
        <strain evidence="1">Expedition CK06-06</strain>
    </source>
</reference>
<dbReference type="AlphaFoldDB" id="X0UIF3"/>
<proteinExistence type="predicted"/>
<comment type="caution">
    <text evidence="1">The sequence shown here is derived from an EMBL/GenBank/DDBJ whole genome shotgun (WGS) entry which is preliminary data.</text>
</comment>